<dbReference type="OrthoDB" id="21678at2759"/>
<keyword evidence="3" id="KW-1185">Reference proteome</keyword>
<dbReference type="PANTHER" id="PTHR47805">
    <property type="entry name" value="SAGA-ASSOCIATED FACTOR 73"/>
    <property type="match status" value="1"/>
</dbReference>
<evidence type="ECO:0000256" key="1">
    <source>
        <dbReference type="SAM" id="MobiDB-lite"/>
    </source>
</evidence>
<evidence type="ECO:0000313" key="3">
    <source>
        <dbReference type="Proteomes" id="UP000655225"/>
    </source>
</evidence>
<sequence>MLCATPFLISTPGQRFGKGSTLPNLFWASWELLEGSVQIILVSMVCTLGKGRMAAMVRLLATGNFSDSAAEEASYEKLAAQSVHRELREADEPNLLEEEERCRSLNFTGETGLELDGGTGHKKPPRKGRKKLQTAQDRNSASTERASVMDDSGVSPGSTNYSADVMSPSRKRTTLIAAENLLLSDDLETACGVTKNTGISCQEALTWGKFHKGSIAGREMPFDYVVGCQKPGLVLEHSLSTKDVPVPLATKMYHSQRNHRLRSALRHLYYDALTKEHYSESLSPNVLQGNVMTQASSPKKLFHEQMDDQHEKKKDAYTLPAVQKPDQILAQGSELCLGNSGGYPSAMNFSNQFRDNNFLRSALSVDIAPTGMMRSRYLPTTYSFPTNSGSLLTIFALVSFSELFLPFQSGNLTLIVSIN</sequence>
<dbReference type="EMBL" id="JABCRI010000020">
    <property type="protein sequence ID" value="KAF8387924.1"/>
    <property type="molecule type" value="Genomic_DNA"/>
</dbReference>
<dbReference type="InterPro" id="IPR037804">
    <property type="entry name" value="SGF73"/>
</dbReference>
<name>A0A834YGA6_TETSI</name>
<proteinExistence type="predicted"/>
<dbReference type="GO" id="GO:0000124">
    <property type="term" value="C:SAGA complex"/>
    <property type="evidence" value="ECO:0007669"/>
    <property type="project" value="InterPro"/>
</dbReference>
<dbReference type="PANTHER" id="PTHR47805:SF1">
    <property type="entry name" value="SAGA-ASSOCIATED FACTOR 73"/>
    <property type="match status" value="1"/>
</dbReference>
<protein>
    <submittedName>
        <fullName evidence="2">Uncharacterized protein</fullName>
    </submittedName>
</protein>
<organism evidence="2 3">
    <name type="scientific">Tetracentron sinense</name>
    <name type="common">Spur-leaf</name>
    <dbReference type="NCBI Taxonomy" id="13715"/>
    <lineage>
        <taxon>Eukaryota</taxon>
        <taxon>Viridiplantae</taxon>
        <taxon>Streptophyta</taxon>
        <taxon>Embryophyta</taxon>
        <taxon>Tracheophyta</taxon>
        <taxon>Spermatophyta</taxon>
        <taxon>Magnoliopsida</taxon>
        <taxon>Trochodendrales</taxon>
        <taxon>Trochodendraceae</taxon>
        <taxon>Tetracentron</taxon>
    </lineage>
</organism>
<gene>
    <name evidence="2" type="ORF">HHK36_026586</name>
</gene>
<feature type="region of interest" description="Disordered" evidence="1">
    <location>
        <begin position="89"/>
        <end position="166"/>
    </location>
</feature>
<dbReference type="Proteomes" id="UP000655225">
    <property type="component" value="Unassembled WGS sequence"/>
</dbReference>
<dbReference type="AlphaFoldDB" id="A0A834YGA6"/>
<feature type="compositionally biased region" description="Basic residues" evidence="1">
    <location>
        <begin position="120"/>
        <end position="132"/>
    </location>
</feature>
<feature type="compositionally biased region" description="Polar residues" evidence="1">
    <location>
        <begin position="133"/>
        <end position="145"/>
    </location>
</feature>
<reference evidence="2 3" key="1">
    <citation type="submission" date="2020-04" db="EMBL/GenBank/DDBJ databases">
        <title>Plant Genome Project.</title>
        <authorList>
            <person name="Zhang R.-G."/>
        </authorList>
    </citation>
    <scope>NUCLEOTIDE SEQUENCE [LARGE SCALE GENOMIC DNA]</scope>
    <source>
        <strain evidence="2">YNK0</strain>
        <tissue evidence="2">Leaf</tissue>
    </source>
</reference>
<dbReference type="OMA" id="GINPGNR"/>
<evidence type="ECO:0000313" key="2">
    <source>
        <dbReference type="EMBL" id="KAF8387924.1"/>
    </source>
</evidence>
<comment type="caution">
    <text evidence="2">The sequence shown here is derived from an EMBL/GenBank/DDBJ whole genome shotgun (WGS) entry which is preliminary data.</text>
</comment>
<accession>A0A834YGA6</accession>